<dbReference type="Gene3D" id="3.40.50.150">
    <property type="entry name" value="Vaccinia Virus protein VP39"/>
    <property type="match status" value="1"/>
</dbReference>
<dbReference type="FunFam" id="3.40.50.150:FF:000010">
    <property type="entry name" value="Protein-L-isoaspartate O-methyltransferase"/>
    <property type="match status" value="1"/>
</dbReference>
<evidence type="ECO:0000256" key="1">
    <source>
        <dbReference type="ARBA" id="ARBA00004496"/>
    </source>
</evidence>
<evidence type="ECO:0000256" key="4">
    <source>
        <dbReference type="ARBA" id="ARBA00022603"/>
    </source>
</evidence>
<comment type="similarity">
    <text evidence="2 7">Belongs to the methyltransferase superfamily. L-isoaspartyl/D-aspartyl protein methyltransferase family.</text>
</comment>
<reference evidence="8 9" key="1">
    <citation type="journal article" date="2016" name="Nat. Commun.">
        <title>Thousands of microbial genomes shed light on interconnected biogeochemical processes in an aquifer system.</title>
        <authorList>
            <person name="Anantharaman K."/>
            <person name="Brown C.T."/>
            <person name="Hug L.A."/>
            <person name="Sharon I."/>
            <person name="Castelle C.J."/>
            <person name="Probst A.J."/>
            <person name="Thomas B.C."/>
            <person name="Singh A."/>
            <person name="Wilkins M.J."/>
            <person name="Karaoz U."/>
            <person name="Brodie E.L."/>
            <person name="Williams K.H."/>
            <person name="Hubbard S.S."/>
            <person name="Banfield J.F."/>
        </authorList>
    </citation>
    <scope>NUCLEOTIDE SEQUENCE [LARGE SCALE GENOMIC DNA]</scope>
</reference>
<evidence type="ECO:0000313" key="9">
    <source>
        <dbReference type="Proteomes" id="UP000177501"/>
    </source>
</evidence>
<dbReference type="InterPro" id="IPR000682">
    <property type="entry name" value="PCMT"/>
</dbReference>
<gene>
    <name evidence="7" type="primary">pcm</name>
    <name evidence="8" type="ORF">A2955_03030</name>
</gene>
<dbReference type="EC" id="2.1.1.77" evidence="7"/>
<dbReference type="EMBL" id="MGHA01000002">
    <property type="protein sequence ID" value="OGM61435.1"/>
    <property type="molecule type" value="Genomic_DNA"/>
</dbReference>
<evidence type="ECO:0000256" key="7">
    <source>
        <dbReference type="HAMAP-Rule" id="MF_00090"/>
    </source>
</evidence>
<comment type="catalytic activity">
    <reaction evidence="7">
        <text>[protein]-L-isoaspartate + S-adenosyl-L-methionine = [protein]-L-isoaspartate alpha-methyl ester + S-adenosyl-L-homocysteine</text>
        <dbReference type="Rhea" id="RHEA:12705"/>
        <dbReference type="Rhea" id="RHEA-COMP:12143"/>
        <dbReference type="Rhea" id="RHEA-COMP:12144"/>
        <dbReference type="ChEBI" id="CHEBI:57856"/>
        <dbReference type="ChEBI" id="CHEBI:59789"/>
        <dbReference type="ChEBI" id="CHEBI:90596"/>
        <dbReference type="ChEBI" id="CHEBI:90598"/>
        <dbReference type="EC" id="2.1.1.77"/>
    </reaction>
</comment>
<proteinExistence type="inferred from homology"/>
<keyword evidence="6 7" id="KW-0949">S-adenosyl-L-methionine</keyword>
<accession>A0A1F8BDH7</accession>
<dbReference type="Pfam" id="PF01135">
    <property type="entry name" value="PCMT"/>
    <property type="match status" value="1"/>
</dbReference>
<comment type="function">
    <text evidence="7">Catalyzes the methyl esterification of L-isoaspartyl residues in peptides and proteins that result from spontaneous decomposition of normal L-aspartyl and L-asparaginyl residues. It plays a role in the repair and/or degradation of damaged proteins.</text>
</comment>
<dbReference type="AlphaFoldDB" id="A0A1F8BDH7"/>
<evidence type="ECO:0000256" key="6">
    <source>
        <dbReference type="ARBA" id="ARBA00022691"/>
    </source>
</evidence>
<sequence>MNERQKMVDEIRKIYGLDSSRVLSAMLQVPRDKFIDPQYKELAYRDGPVPIGFGQTMSQPYTVAFMTDLLTDNKKIKEWKVMEIGTGSGYQAAILSKLVEKVFTIEIVPELAERAKKTLKKLGYKNIYVELGSGEWGWKEHAPYNAIMITAQVEKVPQELFNQLKTGGVLVAPVGGRHLQTMTRYTKRRSGSLRRESFQHYVFVPFIKKDKD</sequence>
<name>A0A1F8BDH7_9BACT</name>
<organism evidence="8 9">
    <name type="scientific">Candidatus Woesebacteria bacterium RIFCSPLOWO2_01_FULL_37_19</name>
    <dbReference type="NCBI Taxonomy" id="1802514"/>
    <lineage>
        <taxon>Bacteria</taxon>
        <taxon>Candidatus Woeseibacteriota</taxon>
    </lineage>
</organism>
<dbReference type="InterPro" id="IPR029063">
    <property type="entry name" value="SAM-dependent_MTases_sf"/>
</dbReference>
<protein>
    <recommendedName>
        <fullName evidence="7">Protein-L-isoaspartate O-methyltransferase</fullName>
        <ecNumber evidence="7">2.1.1.77</ecNumber>
    </recommendedName>
    <alternativeName>
        <fullName evidence="7">L-isoaspartyl protein carboxyl methyltransferase</fullName>
    </alternativeName>
    <alternativeName>
        <fullName evidence="7">Protein L-isoaspartyl methyltransferase</fullName>
    </alternativeName>
    <alternativeName>
        <fullName evidence="7">Protein-beta-aspartate methyltransferase</fullName>
        <shortName evidence="7">PIMT</shortName>
    </alternativeName>
</protein>
<dbReference type="HAMAP" id="MF_00090">
    <property type="entry name" value="PIMT"/>
    <property type="match status" value="1"/>
</dbReference>
<dbReference type="GO" id="GO:0030091">
    <property type="term" value="P:protein repair"/>
    <property type="evidence" value="ECO:0007669"/>
    <property type="project" value="UniProtKB-UniRule"/>
</dbReference>
<dbReference type="STRING" id="1802514.A2955_03030"/>
<keyword evidence="4 7" id="KW-0489">Methyltransferase</keyword>
<comment type="subcellular location">
    <subcellularLocation>
        <location evidence="1 7">Cytoplasm</location>
    </subcellularLocation>
</comment>
<dbReference type="SUPFAM" id="SSF53335">
    <property type="entry name" value="S-adenosyl-L-methionine-dependent methyltransferases"/>
    <property type="match status" value="1"/>
</dbReference>
<evidence type="ECO:0000256" key="2">
    <source>
        <dbReference type="ARBA" id="ARBA00005369"/>
    </source>
</evidence>
<dbReference type="GO" id="GO:0032259">
    <property type="term" value="P:methylation"/>
    <property type="evidence" value="ECO:0007669"/>
    <property type="project" value="UniProtKB-KW"/>
</dbReference>
<keyword evidence="5 7" id="KW-0808">Transferase</keyword>
<dbReference type="GO" id="GO:0004719">
    <property type="term" value="F:protein-L-isoaspartate (D-aspartate) O-methyltransferase activity"/>
    <property type="evidence" value="ECO:0007669"/>
    <property type="project" value="UniProtKB-UniRule"/>
</dbReference>
<keyword evidence="3 7" id="KW-0963">Cytoplasm</keyword>
<dbReference type="Proteomes" id="UP000177501">
    <property type="component" value="Unassembled WGS sequence"/>
</dbReference>
<comment type="caution">
    <text evidence="8">The sequence shown here is derived from an EMBL/GenBank/DDBJ whole genome shotgun (WGS) entry which is preliminary data.</text>
</comment>
<dbReference type="NCBIfam" id="TIGR00080">
    <property type="entry name" value="pimt"/>
    <property type="match status" value="1"/>
</dbReference>
<dbReference type="GO" id="GO:0005737">
    <property type="term" value="C:cytoplasm"/>
    <property type="evidence" value="ECO:0007669"/>
    <property type="project" value="UniProtKB-SubCell"/>
</dbReference>
<feature type="active site" evidence="7">
    <location>
        <position position="58"/>
    </location>
</feature>
<dbReference type="NCBIfam" id="NF001453">
    <property type="entry name" value="PRK00312.1"/>
    <property type="match status" value="1"/>
</dbReference>
<evidence type="ECO:0000313" key="8">
    <source>
        <dbReference type="EMBL" id="OGM61435.1"/>
    </source>
</evidence>
<dbReference type="CDD" id="cd02440">
    <property type="entry name" value="AdoMet_MTases"/>
    <property type="match status" value="1"/>
</dbReference>
<evidence type="ECO:0000256" key="3">
    <source>
        <dbReference type="ARBA" id="ARBA00022490"/>
    </source>
</evidence>
<evidence type="ECO:0000256" key="5">
    <source>
        <dbReference type="ARBA" id="ARBA00022679"/>
    </source>
</evidence>
<dbReference type="PANTHER" id="PTHR11579:SF0">
    <property type="entry name" value="PROTEIN-L-ISOASPARTATE(D-ASPARTATE) O-METHYLTRANSFERASE"/>
    <property type="match status" value="1"/>
</dbReference>
<dbReference type="PANTHER" id="PTHR11579">
    <property type="entry name" value="PROTEIN-L-ISOASPARTATE O-METHYLTRANSFERASE"/>
    <property type="match status" value="1"/>
</dbReference>